<evidence type="ECO:0000313" key="2">
    <source>
        <dbReference type="EMBL" id="MCG4527047.1"/>
    </source>
</evidence>
<protein>
    <submittedName>
        <fullName evidence="2">Helix-turn-helix domain-containing protein</fullName>
    </submittedName>
</protein>
<dbReference type="PANTHER" id="PTHR10948">
    <property type="entry name" value="TRANSPOSASE"/>
    <property type="match status" value="1"/>
</dbReference>
<dbReference type="Gene3D" id="2.10.260.10">
    <property type="match status" value="1"/>
</dbReference>
<comment type="caution">
    <text evidence="2">The sequence shown here is derived from an EMBL/GenBank/DDBJ whole genome shotgun (WGS) entry which is preliminary data.</text>
</comment>
<dbReference type="SUPFAM" id="SSF89447">
    <property type="entry name" value="AbrB/MazE/MraZ-like"/>
    <property type="match status" value="1"/>
</dbReference>
<dbReference type="InterPro" id="IPR051917">
    <property type="entry name" value="Transposase-Integrase"/>
</dbReference>
<dbReference type="RefSeq" id="WP_238073861.1">
    <property type="nucleotide sequence ID" value="NZ_JAKNJB010000011.1"/>
</dbReference>
<name>A0ABS9M8B4_9FIRM</name>
<gene>
    <name evidence="2" type="ORF">L0P79_08135</name>
</gene>
<feature type="domain" description="Transposase IS30-like HTH" evidence="1">
    <location>
        <begin position="5"/>
        <end position="47"/>
    </location>
</feature>
<reference evidence="2 3" key="1">
    <citation type="submission" date="2022-01" db="EMBL/GenBank/DDBJ databases">
        <title>Collection of gut derived symbiotic bacterial strains cultured from healthy donors.</title>
        <authorList>
            <person name="Lin H."/>
            <person name="Kohout C."/>
            <person name="Waligurski E."/>
            <person name="Pamer E.G."/>
        </authorList>
    </citation>
    <scope>NUCLEOTIDE SEQUENCE [LARGE SCALE GENOMIC DNA]</scope>
    <source>
        <strain evidence="2 3">DFI.3.7</strain>
    </source>
</reference>
<accession>A0ABS9M8B4</accession>
<dbReference type="InterPro" id="IPR009057">
    <property type="entry name" value="Homeodomain-like_sf"/>
</dbReference>
<dbReference type="Gene3D" id="1.10.10.60">
    <property type="entry name" value="Homeodomain-like"/>
    <property type="match status" value="1"/>
</dbReference>
<dbReference type="Pfam" id="PF13936">
    <property type="entry name" value="HTH_38"/>
    <property type="match status" value="1"/>
</dbReference>
<dbReference type="InterPro" id="IPR025246">
    <property type="entry name" value="IS30-like_HTH"/>
</dbReference>
<evidence type="ECO:0000259" key="1">
    <source>
        <dbReference type="Pfam" id="PF13936"/>
    </source>
</evidence>
<dbReference type="EMBL" id="JAKNJB010000011">
    <property type="protein sequence ID" value="MCG4527047.1"/>
    <property type="molecule type" value="Genomic_DNA"/>
</dbReference>
<dbReference type="Proteomes" id="UP001200313">
    <property type="component" value="Unassembled WGS sequence"/>
</dbReference>
<evidence type="ECO:0000313" key="3">
    <source>
        <dbReference type="Proteomes" id="UP001200313"/>
    </source>
</evidence>
<dbReference type="PANTHER" id="PTHR10948:SF23">
    <property type="entry name" value="TRANSPOSASE INSI FOR INSERTION SEQUENCE ELEMENT IS30A-RELATED"/>
    <property type="match status" value="1"/>
</dbReference>
<sequence>MPRTYSHLSYEQRLRIKELLDKGTKKVDIARVLGIHNATIYREIDRGSINGIYDPGHAEEQYSGHLSEKGRPAICSISPELAQHIARLILEEKLSPARIIDRLQEEKWSTAPKARATIYSAIDDGLIPGVTRESLNSYVTTMFSDGQIHIAKWVRNALDLNDGDELLFEVVDNKIIFTKAEG</sequence>
<organism evidence="2 3">
    <name type="scientific">Intestinimonas massiliensis</name>
    <name type="common">ex Afouda et al. 2020</name>
    <dbReference type="NCBI Taxonomy" id="1673721"/>
    <lineage>
        <taxon>Bacteria</taxon>
        <taxon>Bacillati</taxon>
        <taxon>Bacillota</taxon>
        <taxon>Clostridia</taxon>
        <taxon>Eubacteriales</taxon>
        <taxon>Intestinimonas</taxon>
    </lineage>
</organism>
<keyword evidence="3" id="KW-1185">Reference proteome</keyword>
<dbReference type="SUPFAM" id="SSF46689">
    <property type="entry name" value="Homeodomain-like"/>
    <property type="match status" value="1"/>
</dbReference>
<proteinExistence type="predicted"/>
<dbReference type="InterPro" id="IPR037914">
    <property type="entry name" value="SpoVT-AbrB_sf"/>
</dbReference>